<dbReference type="InterPro" id="IPR035899">
    <property type="entry name" value="DBL_dom_sf"/>
</dbReference>
<dbReference type="CDD" id="cd00821">
    <property type="entry name" value="PH"/>
    <property type="match status" value="1"/>
</dbReference>
<dbReference type="CDD" id="cd00160">
    <property type="entry name" value="RhoGEF"/>
    <property type="match status" value="1"/>
</dbReference>
<accession>A0A6B2KXZ7</accession>
<dbReference type="AlphaFoldDB" id="A0A6B2KXZ7"/>
<feature type="compositionally biased region" description="Polar residues" evidence="1">
    <location>
        <begin position="596"/>
        <end position="606"/>
    </location>
</feature>
<dbReference type="InterPro" id="IPR011993">
    <property type="entry name" value="PH-like_dom_sf"/>
</dbReference>
<reference evidence="3" key="1">
    <citation type="journal article" date="2020" name="J. Eukaryot. Microbiol.">
        <title>De novo Sequencing, Assembly and Annotation of the Transcriptome for the Free-Living Testate Amoeba Arcella intermedia.</title>
        <authorList>
            <person name="Ribeiro G.M."/>
            <person name="Porfirio-Sousa A.L."/>
            <person name="Maurer-Alcala X.X."/>
            <person name="Katz L.A."/>
            <person name="Lahr D.J.G."/>
        </authorList>
    </citation>
    <scope>NUCLEOTIDE SEQUENCE</scope>
</reference>
<dbReference type="Pfam" id="PF00621">
    <property type="entry name" value="RhoGEF"/>
    <property type="match status" value="1"/>
</dbReference>
<dbReference type="GO" id="GO:0005085">
    <property type="term" value="F:guanyl-nucleotide exchange factor activity"/>
    <property type="evidence" value="ECO:0007669"/>
    <property type="project" value="InterPro"/>
</dbReference>
<feature type="compositionally biased region" description="Polar residues" evidence="1">
    <location>
        <begin position="543"/>
        <end position="566"/>
    </location>
</feature>
<evidence type="ECO:0000259" key="2">
    <source>
        <dbReference type="PROSITE" id="PS50010"/>
    </source>
</evidence>
<dbReference type="Gene3D" id="1.20.900.10">
    <property type="entry name" value="Dbl homology (DH) domain"/>
    <property type="match status" value="1"/>
</dbReference>
<dbReference type="PANTHER" id="PTHR12673:SF159">
    <property type="entry name" value="LD03170P"/>
    <property type="match status" value="1"/>
</dbReference>
<feature type="domain" description="DH" evidence="2">
    <location>
        <begin position="41"/>
        <end position="227"/>
    </location>
</feature>
<dbReference type="EMBL" id="GIBP01000552">
    <property type="protein sequence ID" value="NDV29521.1"/>
    <property type="molecule type" value="Transcribed_RNA"/>
</dbReference>
<feature type="compositionally biased region" description="Basic residues" evidence="1">
    <location>
        <begin position="764"/>
        <end position="779"/>
    </location>
</feature>
<proteinExistence type="predicted"/>
<dbReference type="SMART" id="SM00325">
    <property type="entry name" value="RhoGEF"/>
    <property type="match status" value="1"/>
</dbReference>
<dbReference type="InterPro" id="IPR001849">
    <property type="entry name" value="PH_domain"/>
</dbReference>
<dbReference type="SUPFAM" id="SSF48065">
    <property type="entry name" value="DBL homology domain (DH-domain)"/>
    <property type="match status" value="1"/>
</dbReference>
<feature type="compositionally biased region" description="Acidic residues" evidence="1">
    <location>
        <begin position="498"/>
        <end position="507"/>
    </location>
</feature>
<organism evidence="3">
    <name type="scientific">Arcella intermedia</name>
    <dbReference type="NCBI Taxonomy" id="1963864"/>
    <lineage>
        <taxon>Eukaryota</taxon>
        <taxon>Amoebozoa</taxon>
        <taxon>Tubulinea</taxon>
        <taxon>Elardia</taxon>
        <taxon>Arcellinida</taxon>
        <taxon>Sphaerothecina</taxon>
        <taxon>Arcellidae</taxon>
        <taxon>Arcella</taxon>
    </lineage>
</organism>
<feature type="compositionally biased region" description="Polar residues" evidence="1">
    <location>
        <begin position="453"/>
        <end position="463"/>
    </location>
</feature>
<dbReference type="InterPro" id="IPR000219">
    <property type="entry name" value="DH_dom"/>
</dbReference>
<sequence length="836" mass="93492">MGASAADTTEEDSRRESGAALPTMDPPDAPRDARRSEGDAKRVYVLEEIIHTERCYVKDLGLIVNAFLKPLREAEPLVISKEEINQMFLNVEAIYLLNRELLGKLESVLNTVPIESSTQIGSAVLQIGHFLKLYSSYCSNYKESLAIVSSASKKNANFMKFLIETQENNCKGFSLSDFLIKPIQRICKYPLLFRELLSVTTPDHPDYEAVLQTLSLLEKVTQYANQISAEKENISKLTSFNSIVQGFESFDHFRDGRKAIRDEWFSTYEPPNVSSTQRHLYLFNDMVVVTKLKNKRSKTEKIIILSSLNDVTFFEPLDTDKAKPIIGVRFTLETLDQKTLHFLCSSQGTKMHWLNELKSSKEECLQRKDNKNTLEEAISIYTTSSIKSPRSSKELKSASRKKMKGSVSSPSLSPSKATEAERRSNRKQSQNSTVRGMLRMKRTKSIDNPEPQQPDSGSSSTRTIENEDHEVVTDSEEFSLRLSSRRKLKSGSKIQDQDIPESLDSEYDNLMMTLSKPPSSVPKLLLDTSKSTDSQEKERKGNSRSLTGRRSLVSQSQSPECNSDSPFESKAKTYRRPSPRRPLVAGEAQEDKMRLVTQSHQRTASTPVIPGGLGRPPASLPPPLPVSPIASSSTIVSTPEEVESVPFGSLSPQTCTSPPSYPPPPLSSPILPPPESLPPPLPNTVSPLSEIQNQRILTRSNQSDTETDLTSPKTTSRENGHRRRTRSEKEPNENFISPRENSLKSLKKQDSVTMRGLIPSTKERLRKRYLSRSKSGHGRKNSETQKSHPAKCCSQCAALFFSDTPLESSLDKPTEELLCPSCSKTNLTENTIPLEL</sequence>
<feature type="compositionally biased region" description="Pro residues" evidence="1">
    <location>
        <begin position="659"/>
        <end position="682"/>
    </location>
</feature>
<dbReference type="GO" id="GO:0005737">
    <property type="term" value="C:cytoplasm"/>
    <property type="evidence" value="ECO:0007669"/>
    <property type="project" value="TreeGrafter"/>
</dbReference>
<dbReference type="SMART" id="SM00233">
    <property type="entry name" value="PH"/>
    <property type="match status" value="1"/>
</dbReference>
<dbReference type="PROSITE" id="PS50010">
    <property type="entry name" value="DH_2"/>
    <property type="match status" value="1"/>
</dbReference>
<dbReference type="PANTHER" id="PTHR12673">
    <property type="entry name" value="FACIOGENITAL DYSPLASIA PROTEIN"/>
    <property type="match status" value="1"/>
</dbReference>
<feature type="region of interest" description="Disordered" evidence="1">
    <location>
        <begin position="1"/>
        <end position="36"/>
    </location>
</feature>
<dbReference type="InterPro" id="IPR051092">
    <property type="entry name" value="FYVE_RhoGEF_PH"/>
</dbReference>
<dbReference type="Gene3D" id="2.30.29.30">
    <property type="entry name" value="Pleckstrin-homology domain (PH domain)/Phosphotyrosine-binding domain (PTB)"/>
    <property type="match status" value="1"/>
</dbReference>
<feature type="compositionally biased region" description="Low complexity" evidence="1">
    <location>
        <begin position="406"/>
        <end position="415"/>
    </location>
</feature>
<name>A0A6B2KXZ7_9EUKA</name>
<evidence type="ECO:0000256" key="1">
    <source>
        <dbReference type="SAM" id="MobiDB-lite"/>
    </source>
</evidence>
<feature type="region of interest" description="Disordered" evidence="1">
    <location>
        <begin position="385"/>
        <end position="788"/>
    </location>
</feature>
<protein>
    <recommendedName>
        <fullName evidence="2">DH domain-containing protein</fullName>
    </recommendedName>
</protein>
<feature type="compositionally biased region" description="Polar residues" evidence="1">
    <location>
        <begin position="683"/>
        <end position="714"/>
    </location>
</feature>
<evidence type="ECO:0000313" key="3">
    <source>
        <dbReference type="EMBL" id="NDV29521.1"/>
    </source>
</evidence>
<dbReference type="SUPFAM" id="SSF50729">
    <property type="entry name" value="PH domain-like"/>
    <property type="match status" value="1"/>
</dbReference>